<dbReference type="STRING" id="90262.A0A1X2ICD0"/>
<dbReference type="InterPro" id="IPR052816">
    <property type="entry name" value="Peroxisomal_Membrane_PEX28-32"/>
</dbReference>
<comment type="subcellular location">
    <subcellularLocation>
        <location evidence="1">Membrane</location>
        <topology evidence="1">Multi-pass membrane protein</topology>
    </subcellularLocation>
</comment>
<keyword evidence="5 8" id="KW-1133">Transmembrane helix</keyword>
<evidence type="ECO:0000256" key="2">
    <source>
        <dbReference type="ARBA" id="ARBA00022692"/>
    </source>
</evidence>
<feature type="region of interest" description="Disordered" evidence="7">
    <location>
        <begin position="221"/>
        <end position="266"/>
    </location>
</feature>
<accession>A0A1X2ICD0</accession>
<dbReference type="PANTHER" id="PTHR28304:SF2">
    <property type="entry name" value="PEROXISOMAL MEMBRANE PROTEIN PEX29"/>
    <property type="match status" value="1"/>
</dbReference>
<reference evidence="10 11" key="1">
    <citation type="submission" date="2016-07" db="EMBL/GenBank/DDBJ databases">
        <title>Pervasive Adenine N6-methylation of Active Genes in Fungi.</title>
        <authorList>
            <consortium name="DOE Joint Genome Institute"/>
            <person name="Mondo S.J."/>
            <person name="Dannebaum R.O."/>
            <person name="Kuo R.C."/>
            <person name="Labutti K."/>
            <person name="Haridas S."/>
            <person name="Kuo A."/>
            <person name="Salamov A."/>
            <person name="Ahrendt S.R."/>
            <person name="Lipzen A."/>
            <person name="Sullivan W."/>
            <person name="Andreopoulos W.B."/>
            <person name="Clum A."/>
            <person name="Lindquist E."/>
            <person name="Daum C."/>
            <person name="Ramamoorthy G.K."/>
            <person name="Gryganskyi A."/>
            <person name="Culley D."/>
            <person name="Magnuson J.K."/>
            <person name="James T.Y."/>
            <person name="O'Malley M.A."/>
            <person name="Stajich J.E."/>
            <person name="Spatafora J.W."/>
            <person name="Visel A."/>
            <person name="Grigoriev I.V."/>
        </authorList>
    </citation>
    <scope>NUCLEOTIDE SEQUENCE [LARGE SCALE GENOMIC DNA]</scope>
    <source>
        <strain evidence="10 11">NRRL 1336</strain>
    </source>
</reference>
<keyword evidence="4" id="KW-0862">Zinc</keyword>
<name>A0A1X2ICD0_9FUNG</name>
<feature type="compositionally biased region" description="Polar residues" evidence="7">
    <location>
        <begin position="233"/>
        <end position="247"/>
    </location>
</feature>
<protein>
    <submittedName>
        <fullName evidence="10">Integral peroxisomal membrane peroxin-domain-containing protein</fullName>
    </submittedName>
</protein>
<evidence type="ECO:0000313" key="11">
    <source>
        <dbReference type="Proteomes" id="UP000193560"/>
    </source>
</evidence>
<evidence type="ECO:0000256" key="8">
    <source>
        <dbReference type="SAM" id="Phobius"/>
    </source>
</evidence>
<feature type="domain" description="Phorbol-ester/DAG-type" evidence="9">
    <location>
        <begin position="3"/>
        <end position="52"/>
    </location>
</feature>
<dbReference type="Pfam" id="PF06398">
    <property type="entry name" value="Pex24p"/>
    <property type="match status" value="1"/>
</dbReference>
<dbReference type="InterPro" id="IPR002219">
    <property type="entry name" value="PKC_DAG/PE"/>
</dbReference>
<evidence type="ECO:0000256" key="4">
    <source>
        <dbReference type="ARBA" id="ARBA00022833"/>
    </source>
</evidence>
<keyword evidence="11" id="KW-1185">Reference proteome</keyword>
<sequence length="468" mass="52007">MDSHSFKEKTFGRLTYCDRCDGLLWGLAKQGVKCEDCDYVCHVGCKESASKCSKQATINPGRTLSSKIHHKLQQTNRTDPTLANTTSVPSTPIQPPLDTIKQVVTPESIEQSVISAAIQSMDNSLPVNDYLATLPPLHPQSTAKNFSRFVSRCGPIFGFRDQVILLLSWDQPIDTFVALVAYCIICFYPKLLLFIPQLAILNILISGYYKRFGDKRHQYSTLTENDKHRGPSGMTSTNHATSKTIPPSSAIVDNDDAMDASTPPANANTGASASAAAAAAAATAGGGPTRRSAFAFSFATAMFPMFDDSSPEYGRNLQNMQNMMGETSDLYDLVQAHGHYFDWSDEETSLKLLQGVLLSMVGLSVAVYYIPFHLICLAGGVGMFTINTRFCKYLVKELLPMFSQLGDQLMPWVLQQNRKMETLIQDQEQLREISLYENQRWSSEHSDFTSHVREWKKKSTNICWGRGN</sequence>
<dbReference type="GO" id="GO:0007031">
    <property type="term" value="P:peroxisome organization"/>
    <property type="evidence" value="ECO:0007669"/>
    <property type="project" value="UniProtKB-ARBA"/>
</dbReference>
<gene>
    <name evidence="10" type="ORF">BCR42DRAFT_417728</name>
</gene>
<dbReference type="Gene3D" id="3.30.60.20">
    <property type="match status" value="1"/>
</dbReference>
<feature type="transmembrane region" description="Helical" evidence="8">
    <location>
        <begin position="356"/>
        <end position="384"/>
    </location>
</feature>
<evidence type="ECO:0000256" key="7">
    <source>
        <dbReference type="SAM" id="MobiDB-lite"/>
    </source>
</evidence>
<dbReference type="Pfam" id="PF00130">
    <property type="entry name" value="C1_1"/>
    <property type="match status" value="1"/>
</dbReference>
<dbReference type="PANTHER" id="PTHR28304">
    <property type="entry name" value="PEROXISOMAL MEMBRANE PROTEIN PEX29"/>
    <property type="match status" value="1"/>
</dbReference>
<dbReference type="InterPro" id="IPR010482">
    <property type="entry name" value="TECPR1-like_DysF"/>
</dbReference>
<evidence type="ECO:0000256" key="5">
    <source>
        <dbReference type="ARBA" id="ARBA00022989"/>
    </source>
</evidence>
<feature type="region of interest" description="Disordered" evidence="7">
    <location>
        <begin position="73"/>
        <end position="96"/>
    </location>
</feature>
<evidence type="ECO:0000256" key="3">
    <source>
        <dbReference type="ARBA" id="ARBA00022723"/>
    </source>
</evidence>
<dbReference type="OrthoDB" id="74314at2759"/>
<dbReference type="GO" id="GO:0005778">
    <property type="term" value="C:peroxisomal membrane"/>
    <property type="evidence" value="ECO:0007669"/>
    <property type="project" value="TreeGrafter"/>
</dbReference>
<keyword evidence="2 8" id="KW-0812">Transmembrane</keyword>
<dbReference type="GO" id="GO:0046872">
    <property type="term" value="F:metal ion binding"/>
    <property type="evidence" value="ECO:0007669"/>
    <property type="project" value="UniProtKB-KW"/>
</dbReference>
<dbReference type="SMART" id="SM00109">
    <property type="entry name" value="C1"/>
    <property type="match status" value="1"/>
</dbReference>
<keyword evidence="6 8" id="KW-0472">Membrane</keyword>
<evidence type="ECO:0000256" key="6">
    <source>
        <dbReference type="ARBA" id="ARBA00023136"/>
    </source>
</evidence>
<dbReference type="EMBL" id="MCGE01000015">
    <property type="protein sequence ID" value="ORZ13955.1"/>
    <property type="molecule type" value="Genomic_DNA"/>
</dbReference>
<evidence type="ECO:0000313" key="10">
    <source>
        <dbReference type="EMBL" id="ORZ13955.1"/>
    </source>
</evidence>
<dbReference type="PROSITE" id="PS50081">
    <property type="entry name" value="ZF_DAG_PE_2"/>
    <property type="match status" value="1"/>
</dbReference>
<dbReference type="PROSITE" id="PS00479">
    <property type="entry name" value="ZF_DAG_PE_1"/>
    <property type="match status" value="1"/>
</dbReference>
<organism evidence="10 11">
    <name type="scientific">Absidia repens</name>
    <dbReference type="NCBI Taxonomy" id="90262"/>
    <lineage>
        <taxon>Eukaryota</taxon>
        <taxon>Fungi</taxon>
        <taxon>Fungi incertae sedis</taxon>
        <taxon>Mucoromycota</taxon>
        <taxon>Mucoromycotina</taxon>
        <taxon>Mucoromycetes</taxon>
        <taxon>Mucorales</taxon>
        <taxon>Cunninghamellaceae</taxon>
        <taxon>Absidia</taxon>
    </lineage>
</organism>
<dbReference type="SUPFAM" id="SSF57889">
    <property type="entry name" value="Cysteine-rich domain"/>
    <property type="match status" value="1"/>
</dbReference>
<proteinExistence type="predicted"/>
<evidence type="ECO:0000259" key="9">
    <source>
        <dbReference type="PROSITE" id="PS50081"/>
    </source>
</evidence>
<keyword evidence="3" id="KW-0479">Metal-binding</keyword>
<evidence type="ECO:0000256" key="1">
    <source>
        <dbReference type="ARBA" id="ARBA00004141"/>
    </source>
</evidence>
<dbReference type="AlphaFoldDB" id="A0A1X2ICD0"/>
<dbReference type="Proteomes" id="UP000193560">
    <property type="component" value="Unassembled WGS sequence"/>
</dbReference>
<dbReference type="InterPro" id="IPR046349">
    <property type="entry name" value="C1-like_sf"/>
</dbReference>
<feature type="compositionally biased region" description="Polar residues" evidence="7">
    <location>
        <begin position="73"/>
        <end position="91"/>
    </location>
</feature>
<comment type="caution">
    <text evidence="10">The sequence shown here is derived from an EMBL/GenBank/DDBJ whole genome shotgun (WGS) entry which is preliminary data.</text>
</comment>